<dbReference type="AlphaFoldDB" id="A0A915I6B3"/>
<name>A0A915I6B3_ROMCU</name>
<dbReference type="WBParaSite" id="nRc.2.0.1.t09679-RA">
    <property type="protein sequence ID" value="nRc.2.0.1.t09679-RA"/>
    <property type="gene ID" value="nRc.2.0.1.g09679"/>
</dbReference>
<organism evidence="1 2">
    <name type="scientific">Romanomermis culicivorax</name>
    <name type="common">Nematode worm</name>
    <dbReference type="NCBI Taxonomy" id="13658"/>
    <lineage>
        <taxon>Eukaryota</taxon>
        <taxon>Metazoa</taxon>
        <taxon>Ecdysozoa</taxon>
        <taxon>Nematoda</taxon>
        <taxon>Enoplea</taxon>
        <taxon>Dorylaimia</taxon>
        <taxon>Mermithida</taxon>
        <taxon>Mermithoidea</taxon>
        <taxon>Mermithidae</taxon>
        <taxon>Romanomermis</taxon>
    </lineage>
</organism>
<evidence type="ECO:0000313" key="1">
    <source>
        <dbReference type="Proteomes" id="UP000887565"/>
    </source>
</evidence>
<protein>
    <submittedName>
        <fullName evidence="2">Uncharacterized protein</fullName>
    </submittedName>
</protein>
<accession>A0A915I6B3</accession>
<evidence type="ECO:0000313" key="2">
    <source>
        <dbReference type="WBParaSite" id="nRc.2.0.1.t09679-RA"/>
    </source>
</evidence>
<dbReference type="Proteomes" id="UP000887565">
    <property type="component" value="Unplaced"/>
</dbReference>
<sequence length="61" mass="6684">MNYLVKQKMIESVGKTVESLLAEWRAKESHLQSTTSQGKTTPGSTTTAWPLLDPANYTIGS</sequence>
<proteinExistence type="predicted"/>
<reference evidence="2" key="1">
    <citation type="submission" date="2022-11" db="UniProtKB">
        <authorList>
            <consortium name="WormBaseParasite"/>
        </authorList>
    </citation>
    <scope>IDENTIFICATION</scope>
</reference>
<keyword evidence="1" id="KW-1185">Reference proteome</keyword>